<protein>
    <submittedName>
        <fullName evidence="2">Uncharacterized protein</fullName>
    </submittedName>
</protein>
<reference evidence="2 3" key="1">
    <citation type="submission" date="2023-05" db="EMBL/GenBank/DDBJ databases">
        <title>B98-5 Cell Line De Novo Hybrid Assembly: An Optical Mapping Approach.</title>
        <authorList>
            <person name="Kananen K."/>
            <person name="Auerbach J.A."/>
            <person name="Kautto E."/>
            <person name="Blachly J.S."/>
        </authorList>
    </citation>
    <scope>NUCLEOTIDE SEQUENCE [LARGE SCALE GENOMIC DNA]</scope>
    <source>
        <strain evidence="2">B95-8</strain>
        <tissue evidence="2">Cell line</tissue>
    </source>
</reference>
<name>A0ABQ9ULP3_SAGOE</name>
<evidence type="ECO:0000313" key="2">
    <source>
        <dbReference type="EMBL" id="KAK2097690.1"/>
    </source>
</evidence>
<sequence>MLAENLVEEFEMKEDEPWYDHQDLQQGGPRCGTVPGRARAHLAAEPVVLADPARSKPRRGAHGPANAQFNIDPGALSGRTREAAPSQPVEPSAFYGQRGGPAAAGGGGFAASGSCVLRT</sequence>
<organism evidence="2 3">
    <name type="scientific">Saguinus oedipus</name>
    <name type="common">Cotton-top tamarin</name>
    <name type="synonym">Oedipomidas oedipus</name>
    <dbReference type="NCBI Taxonomy" id="9490"/>
    <lineage>
        <taxon>Eukaryota</taxon>
        <taxon>Metazoa</taxon>
        <taxon>Chordata</taxon>
        <taxon>Craniata</taxon>
        <taxon>Vertebrata</taxon>
        <taxon>Euteleostomi</taxon>
        <taxon>Mammalia</taxon>
        <taxon>Eutheria</taxon>
        <taxon>Euarchontoglires</taxon>
        <taxon>Primates</taxon>
        <taxon>Haplorrhini</taxon>
        <taxon>Platyrrhini</taxon>
        <taxon>Cebidae</taxon>
        <taxon>Callitrichinae</taxon>
        <taxon>Saguinus</taxon>
    </lineage>
</organism>
<feature type="region of interest" description="Disordered" evidence="1">
    <location>
        <begin position="46"/>
        <end position="119"/>
    </location>
</feature>
<comment type="caution">
    <text evidence="2">The sequence shown here is derived from an EMBL/GenBank/DDBJ whole genome shotgun (WGS) entry which is preliminary data.</text>
</comment>
<gene>
    <name evidence="2" type="ORF">P7K49_023141</name>
</gene>
<proteinExistence type="predicted"/>
<evidence type="ECO:0000256" key="1">
    <source>
        <dbReference type="SAM" id="MobiDB-lite"/>
    </source>
</evidence>
<dbReference type="Proteomes" id="UP001266305">
    <property type="component" value="Unassembled WGS sequence"/>
</dbReference>
<evidence type="ECO:0000313" key="3">
    <source>
        <dbReference type="Proteomes" id="UP001266305"/>
    </source>
</evidence>
<keyword evidence="3" id="KW-1185">Reference proteome</keyword>
<dbReference type="EMBL" id="JASSZA010000011">
    <property type="protein sequence ID" value="KAK2097690.1"/>
    <property type="molecule type" value="Genomic_DNA"/>
</dbReference>
<accession>A0ABQ9ULP3</accession>
<feature type="compositionally biased region" description="Gly residues" evidence="1">
    <location>
        <begin position="97"/>
        <end position="110"/>
    </location>
</feature>